<dbReference type="EMBL" id="PDCK01000042">
    <property type="protein sequence ID" value="PRQ37218.1"/>
    <property type="molecule type" value="Genomic_DNA"/>
</dbReference>
<dbReference type="AlphaFoldDB" id="A0A2P6QSR2"/>
<keyword evidence="2" id="KW-1185">Reference proteome</keyword>
<organism evidence="1 2">
    <name type="scientific">Rosa chinensis</name>
    <name type="common">China rose</name>
    <dbReference type="NCBI Taxonomy" id="74649"/>
    <lineage>
        <taxon>Eukaryota</taxon>
        <taxon>Viridiplantae</taxon>
        <taxon>Streptophyta</taxon>
        <taxon>Embryophyta</taxon>
        <taxon>Tracheophyta</taxon>
        <taxon>Spermatophyta</taxon>
        <taxon>Magnoliopsida</taxon>
        <taxon>eudicotyledons</taxon>
        <taxon>Gunneridae</taxon>
        <taxon>Pentapetalae</taxon>
        <taxon>rosids</taxon>
        <taxon>fabids</taxon>
        <taxon>Rosales</taxon>
        <taxon>Rosaceae</taxon>
        <taxon>Rosoideae</taxon>
        <taxon>Rosoideae incertae sedis</taxon>
        <taxon>Rosa</taxon>
    </lineage>
</organism>
<gene>
    <name evidence="1" type="ORF">RchiOBHm_Chr4g0400131</name>
</gene>
<sequence length="50" mass="5939">MPKKIFTGKLPSWTVERWNLVRMYDSSLTSTYVHTQVCVLVFTDNQPTYR</sequence>
<evidence type="ECO:0000313" key="1">
    <source>
        <dbReference type="EMBL" id="PRQ37218.1"/>
    </source>
</evidence>
<proteinExistence type="predicted"/>
<accession>A0A2P6QSR2</accession>
<evidence type="ECO:0000313" key="2">
    <source>
        <dbReference type="Proteomes" id="UP000238479"/>
    </source>
</evidence>
<name>A0A2P6QSR2_ROSCH</name>
<dbReference type="Proteomes" id="UP000238479">
    <property type="component" value="Chromosome 4"/>
</dbReference>
<dbReference type="Gramene" id="PRQ37218">
    <property type="protein sequence ID" value="PRQ37218"/>
    <property type="gene ID" value="RchiOBHm_Chr4g0400131"/>
</dbReference>
<reference evidence="1 2" key="1">
    <citation type="journal article" date="2018" name="Nat. Genet.">
        <title>The Rosa genome provides new insights in the design of modern roses.</title>
        <authorList>
            <person name="Bendahmane M."/>
        </authorList>
    </citation>
    <scope>NUCLEOTIDE SEQUENCE [LARGE SCALE GENOMIC DNA]</scope>
    <source>
        <strain evidence="2">cv. Old Blush</strain>
    </source>
</reference>
<comment type="caution">
    <text evidence="1">The sequence shown here is derived from an EMBL/GenBank/DDBJ whole genome shotgun (WGS) entry which is preliminary data.</text>
</comment>
<protein>
    <submittedName>
        <fullName evidence="1">Uncharacterized protein</fullName>
    </submittedName>
</protein>